<comment type="caution">
    <text evidence="1">The sequence shown here is derived from an EMBL/GenBank/DDBJ whole genome shotgun (WGS) entry which is preliminary data.</text>
</comment>
<sequence>MCEWGDTIEMRLVVPARLSHDGKIYRRAVAIDRCIAPLVGALNNAGIRTVASCCGHGKGMGNIALDGGRKLIIRPACICGHLWSDHFDSGECSAACHCTEYTAVTSYPPAFIYGDCFNCGDEEVLLAKSEQEDEPLHYVCKECFLRGY</sequence>
<gene>
    <name evidence="1" type="ORF">LCGC14_2225110</name>
</gene>
<reference evidence="1" key="1">
    <citation type="journal article" date="2015" name="Nature">
        <title>Complex archaea that bridge the gap between prokaryotes and eukaryotes.</title>
        <authorList>
            <person name="Spang A."/>
            <person name="Saw J.H."/>
            <person name="Jorgensen S.L."/>
            <person name="Zaremba-Niedzwiedzka K."/>
            <person name="Martijn J."/>
            <person name="Lind A.E."/>
            <person name="van Eijk R."/>
            <person name="Schleper C."/>
            <person name="Guy L."/>
            <person name="Ettema T.J."/>
        </authorList>
    </citation>
    <scope>NUCLEOTIDE SEQUENCE</scope>
</reference>
<accession>A0A0F9DXB9</accession>
<dbReference type="EMBL" id="LAZR01029816">
    <property type="protein sequence ID" value="KKL58466.1"/>
    <property type="molecule type" value="Genomic_DNA"/>
</dbReference>
<proteinExistence type="predicted"/>
<evidence type="ECO:0000313" key="1">
    <source>
        <dbReference type="EMBL" id="KKL58466.1"/>
    </source>
</evidence>
<dbReference type="AlphaFoldDB" id="A0A0F9DXB9"/>
<name>A0A0F9DXB9_9ZZZZ</name>
<protein>
    <submittedName>
        <fullName evidence="1">Uncharacterized protein</fullName>
    </submittedName>
</protein>
<organism evidence="1">
    <name type="scientific">marine sediment metagenome</name>
    <dbReference type="NCBI Taxonomy" id="412755"/>
    <lineage>
        <taxon>unclassified sequences</taxon>
        <taxon>metagenomes</taxon>
        <taxon>ecological metagenomes</taxon>
    </lineage>
</organism>